<dbReference type="InterPro" id="IPR031330">
    <property type="entry name" value="Gly_Hdrlase_35_cat"/>
</dbReference>
<dbReference type="InterPro" id="IPR008979">
    <property type="entry name" value="Galactose-bd-like_sf"/>
</dbReference>
<dbReference type="InterPro" id="IPR048912">
    <property type="entry name" value="BetaGal1-like_ABD1"/>
</dbReference>
<dbReference type="EC" id="3.2.1.23" evidence="4"/>
<dbReference type="GO" id="GO:0005975">
    <property type="term" value="P:carbohydrate metabolic process"/>
    <property type="evidence" value="ECO:0007669"/>
    <property type="project" value="InterPro"/>
</dbReference>
<dbReference type="InterPro" id="IPR017853">
    <property type="entry name" value="GH"/>
</dbReference>
<protein>
    <recommendedName>
        <fullName evidence="4">Beta-galactosidase</fullName>
        <ecNumber evidence="4">3.2.1.23</ecNumber>
    </recommendedName>
</protein>
<evidence type="ECO:0000313" key="11">
    <source>
        <dbReference type="Proteomes" id="UP000654075"/>
    </source>
</evidence>
<evidence type="ECO:0000259" key="8">
    <source>
        <dbReference type="Pfam" id="PF21317"/>
    </source>
</evidence>
<dbReference type="Pfam" id="PF21317">
    <property type="entry name" value="BetaGal_ABD_1"/>
    <property type="match status" value="1"/>
</dbReference>
<evidence type="ECO:0000259" key="7">
    <source>
        <dbReference type="Pfam" id="PF01301"/>
    </source>
</evidence>
<dbReference type="SUPFAM" id="SSF51445">
    <property type="entry name" value="(Trans)glycosidases"/>
    <property type="match status" value="1"/>
</dbReference>
<dbReference type="OMA" id="FWNIHEQ"/>
<evidence type="ECO:0000256" key="5">
    <source>
        <dbReference type="RuleBase" id="RU003679"/>
    </source>
</evidence>
<name>A0A813GHH0_POLGL</name>
<dbReference type="SUPFAM" id="SSF49785">
    <property type="entry name" value="Galactose-binding domain-like"/>
    <property type="match status" value="1"/>
</dbReference>
<dbReference type="PANTHER" id="PTHR23421">
    <property type="entry name" value="BETA-GALACTOSIDASE RELATED"/>
    <property type="match status" value="1"/>
</dbReference>
<proteinExistence type="inferred from homology"/>
<keyword evidence="3 4" id="KW-0326">Glycosidase</keyword>
<dbReference type="EMBL" id="CAJNNV010028469">
    <property type="protein sequence ID" value="CAE8624701.1"/>
    <property type="molecule type" value="Genomic_DNA"/>
</dbReference>
<dbReference type="PRINTS" id="PR00742">
    <property type="entry name" value="GLHYDRLASE35"/>
</dbReference>
<evidence type="ECO:0000313" key="10">
    <source>
        <dbReference type="EMBL" id="CAE8624701.1"/>
    </source>
</evidence>
<feature type="domain" description="Beta-galactosidase 1-like first all-beta" evidence="8">
    <location>
        <begin position="519"/>
        <end position="617"/>
    </location>
</feature>
<dbReference type="OrthoDB" id="422052at2759"/>
<dbReference type="InterPro" id="IPR048913">
    <property type="entry name" value="BetaGal_gal-bd"/>
</dbReference>
<feature type="domain" description="Glycoside hydrolase 35 catalytic" evidence="7">
    <location>
        <begin position="142"/>
        <end position="465"/>
    </location>
</feature>
<dbReference type="Gene3D" id="3.20.20.80">
    <property type="entry name" value="Glycosidases"/>
    <property type="match status" value="1"/>
</dbReference>
<evidence type="ECO:0000259" key="9">
    <source>
        <dbReference type="Pfam" id="PF21467"/>
    </source>
</evidence>
<feature type="domain" description="Beta-galactosidase galactose-binding" evidence="9">
    <location>
        <begin position="670"/>
        <end position="728"/>
    </location>
</feature>
<dbReference type="InterPro" id="IPR001944">
    <property type="entry name" value="Glycoside_Hdrlase_35"/>
</dbReference>
<organism evidence="10 11">
    <name type="scientific">Polarella glacialis</name>
    <name type="common">Dinoflagellate</name>
    <dbReference type="NCBI Taxonomy" id="89957"/>
    <lineage>
        <taxon>Eukaryota</taxon>
        <taxon>Sar</taxon>
        <taxon>Alveolata</taxon>
        <taxon>Dinophyceae</taxon>
        <taxon>Suessiales</taxon>
        <taxon>Suessiaceae</taxon>
        <taxon>Polarella</taxon>
    </lineage>
</organism>
<dbReference type="AlphaFoldDB" id="A0A813GHH0"/>
<sequence>MMMSIAQPTVVLPSSANLNKHNKNNINNNNKLQLRAKPVSSPSKGSSTSSGSVRHARVDATTTTTTTTRARAVAFGTAVATAYLGQLARTRIFRRRKGRCSLLARRAAAAQPPPPPTRIAKTTTANVDKPLSREFKVVGDDFVLDGRPHRIISGSVSYFRVLPEQWRDRLEKLKGLGCNSAEVYVPWNLHEPRQGEFQFDGRCDISAFLGLCQDLEIDVLLRPGPYICAEWEFGGLPWWLLRRQDPVPLRSSDEEFLKCVQAWWLGQLLPRIRTFLAANGGPILAIQLENEFGYWGSDQAYLERLRDMLRGELSSECPLLFTSDGTFWPDLQANGGLEGVLRTANFGSDPGKRLAELREAQPEGPLCNMEFWVGWFDAWGAVTGRSYRAADDVAQTLRETLAAGASVNLFVFHGGTSFGFCGAGANISTVGRYEPQVTSYDYGGLLDEAGEVTEKYLRCREVIAEFLGKPDVLQRDFPRQKRLPCSPPLELEASLSLEAALPALISGSTGSTCVRSALPLSAEQLGIGYGYVLYRTATPPSVKPGGSLPIKIGADAVRDFASIMLDGNVVGTVYRNDNGGEFALPDKGGSLDILVEMMGRTNFGPAMLSERKGLVGPGSVQLGSLFTGPLRALIGWDNIPLPMDEGDLARLPWGSGQSGDARLGRWQRGPRFFRYALFVQQPADGFLELEGFRKGFACVNGFNLGRYWEVGPQRSLFIPGPLLRRGRNEVVVFDIDSPGGTAEAVPAPRIVSEALWTSGLLPQGAKEATSAAAASLAQVLRNFVSGGS</sequence>
<dbReference type="Pfam" id="PF21467">
    <property type="entry name" value="BetaGal_gal-bd"/>
    <property type="match status" value="1"/>
</dbReference>
<dbReference type="Proteomes" id="UP000654075">
    <property type="component" value="Unassembled WGS sequence"/>
</dbReference>
<dbReference type="PROSITE" id="PS01182">
    <property type="entry name" value="GLYCOSYL_HYDROL_F35"/>
    <property type="match status" value="1"/>
</dbReference>
<evidence type="ECO:0000256" key="3">
    <source>
        <dbReference type="ARBA" id="ARBA00023295"/>
    </source>
</evidence>
<feature type="compositionally biased region" description="Low complexity" evidence="6">
    <location>
        <begin position="24"/>
        <end position="65"/>
    </location>
</feature>
<feature type="region of interest" description="Disordered" evidence="6">
    <location>
        <begin position="14"/>
        <end position="65"/>
    </location>
</feature>
<dbReference type="Gene3D" id="2.60.120.260">
    <property type="entry name" value="Galactose-binding domain-like"/>
    <property type="match status" value="2"/>
</dbReference>
<keyword evidence="2 4" id="KW-0378">Hydrolase</keyword>
<comment type="catalytic activity">
    <reaction evidence="4">
        <text>Hydrolysis of terminal non-reducing beta-D-galactose residues in beta-D-galactosides.</text>
        <dbReference type="EC" id="3.2.1.23"/>
    </reaction>
</comment>
<gene>
    <name evidence="10" type="ORF">PGLA1383_LOCUS41806</name>
</gene>
<accession>A0A813GHH0</accession>
<keyword evidence="11" id="KW-1185">Reference proteome</keyword>
<dbReference type="Pfam" id="PF01301">
    <property type="entry name" value="Glyco_hydro_35"/>
    <property type="match status" value="1"/>
</dbReference>
<dbReference type="GO" id="GO:0004565">
    <property type="term" value="F:beta-galactosidase activity"/>
    <property type="evidence" value="ECO:0007669"/>
    <property type="project" value="UniProtKB-EC"/>
</dbReference>
<dbReference type="InterPro" id="IPR019801">
    <property type="entry name" value="Glyco_hydro_35_CS"/>
</dbReference>
<evidence type="ECO:0000256" key="1">
    <source>
        <dbReference type="ARBA" id="ARBA00009809"/>
    </source>
</evidence>
<reference evidence="10" key="1">
    <citation type="submission" date="2021-02" db="EMBL/GenBank/DDBJ databases">
        <authorList>
            <person name="Dougan E. K."/>
            <person name="Rhodes N."/>
            <person name="Thang M."/>
            <person name="Chan C."/>
        </authorList>
    </citation>
    <scope>NUCLEOTIDE SEQUENCE</scope>
</reference>
<evidence type="ECO:0000256" key="4">
    <source>
        <dbReference type="RuleBase" id="RU000675"/>
    </source>
</evidence>
<evidence type="ECO:0000256" key="6">
    <source>
        <dbReference type="SAM" id="MobiDB-lite"/>
    </source>
</evidence>
<evidence type="ECO:0000256" key="2">
    <source>
        <dbReference type="ARBA" id="ARBA00022801"/>
    </source>
</evidence>
<comment type="similarity">
    <text evidence="1 5">Belongs to the glycosyl hydrolase 35 family.</text>
</comment>
<comment type="caution">
    <text evidence="10">The sequence shown here is derived from an EMBL/GenBank/DDBJ whole genome shotgun (WGS) entry which is preliminary data.</text>
</comment>